<dbReference type="GO" id="GO:0015697">
    <property type="term" value="P:quaternary ammonium group transport"/>
    <property type="evidence" value="ECO:0007669"/>
    <property type="project" value="UniProtKB-ARBA"/>
</dbReference>
<proteinExistence type="predicted"/>
<dbReference type="EMBL" id="AP018786">
    <property type="protein sequence ID" value="BBF23970.1"/>
    <property type="molecule type" value="Genomic_DNA"/>
</dbReference>
<evidence type="ECO:0000256" key="4">
    <source>
        <dbReference type="ARBA" id="ARBA00022840"/>
    </source>
</evidence>
<dbReference type="InterPro" id="IPR003593">
    <property type="entry name" value="AAA+_ATPase"/>
</dbReference>
<dbReference type="Pfam" id="PF00005">
    <property type="entry name" value="ABC_tran"/>
    <property type="match status" value="1"/>
</dbReference>
<evidence type="ECO:0000313" key="7">
    <source>
        <dbReference type="Proteomes" id="UP000271003"/>
    </source>
</evidence>
<accession>A0A2Z6IDF6</accession>
<dbReference type="Gene3D" id="3.40.50.300">
    <property type="entry name" value="P-loop containing nucleotide triphosphate hydrolases"/>
    <property type="match status" value="1"/>
</dbReference>
<dbReference type="InterPro" id="IPR013611">
    <property type="entry name" value="Transp-assoc_OB_typ2"/>
</dbReference>
<evidence type="ECO:0000259" key="5">
    <source>
        <dbReference type="PROSITE" id="PS50893"/>
    </source>
</evidence>
<dbReference type="InterPro" id="IPR027417">
    <property type="entry name" value="P-loop_NTPase"/>
</dbReference>
<dbReference type="KEGG" id="sutt:SUTMEG_18610"/>
<feature type="domain" description="ABC transporter" evidence="5">
    <location>
        <begin position="7"/>
        <end position="238"/>
    </location>
</feature>
<organism evidence="6 7">
    <name type="scientific">Sutterella megalosphaeroides</name>
    <dbReference type="NCBI Taxonomy" id="2494234"/>
    <lineage>
        <taxon>Bacteria</taxon>
        <taxon>Pseudomonadati</taxon>
        <taxon>Pseudomonadota</taxon>
        <taxon>Betaproteobacteria</taxon>
        <taxon>Burkholderiales</taxon>
        <taxon>Sutterellaceae</taxon>
        <taxon>Sutterella</taxon>
    </lineage>
</organism>
<dbReference type="InterPro" id="IPR050093">
    <property type="entry name" value="ABC_SmlMolc_Importer"/>
</dbReference>
<dbReference type="FunFam" id="3.40.50.300:FF:000425">
    <property type="entry name" value="Probable ABC transporter, ATP-binding subunit"/>
    <property type="match status" value="1"/>
</dbReference>
<dbReference type="AlphaFoldDB" id="A0A2Z6IDF6"/>
<dbReference type="SUPFAM" id="SSF52540">
    <property type="entry name" value="P-loop containing nucleoside triphosphate hydrolases"/>
    <property type="match status" value="1"/>
</dbReference>
<dbReference type="RefSeq" id="WP_120177522.1">
    <property type="nucleotide sequence ID" value="NZ_AP018786.1"/>
</dbReference>
<dbReference type="PANTHER" id="PTHR42781">
    <property type="entry name" value="SPERMIDINE/PUTRESCINE IMPORT ATP-BINDING PROTEIN POTA"/>
    <property type="match status" value="1"/>
</dbReference>
<keyword evidence="2" id="KW-0472">Membrane</keyword>
<dbReference type="Pfam" id="PF08402">
    <property type="entry name" value="TOBE_2"/>
    <property type="match status" value="1"/>
</dbReference>
<keyword evidence="4 6" id="KW-0067">ATP-binding</keyword>
<name>A0A2Z6IDF6_9BURK</name>
<evidence type="ECO:0000256" key="2">
    <source>
        <dbReference type="ARBA" id="ARBA00022475"/>
    </source>
</evidence>
<dbReference type="PANTHER" id="PTHR42781:SF4">
    <property type="entry name" value="SPERMIDINE_PUTRESCINE IMPORT ATP-BINDING PROTEIN POTA"/>
    <property type="match status" value="1"/>
</dbReference>
<dbReference type="SMART" id="SM00382">
    <property type="entry name" value="AAA"/>
    <property type="match status" value="1"/>
</dbReference>
<dbReference type="PROSITE" id="PS50893">
    <property type="entry name" value="ABC_TRANSPORTER_2"/>
    <property type="match status" value="1"/>
</dbReference>
<dbReference type="InterPro" id="IPR017871">
    <property type="entry name" value="ABC_transporter-like_CS"/>
</dbReference>
<keyword evidence="3" id="KW-0547">Nucleotide-binding</keyword>
<keyword evidence="7" id="KW-1185">Reference proteome</keyword>
<evidence type="ECO:0000313" key="6">
    <source>
        <dbReference type="EMBL" id="BBF23970.1"/>
    </source>
</evidence>
<dbReference type="GO" id="GO:0043190">
    <property type="term" value="C:ATP-binding cassette (ABC) transporter complex"/>
    <property type="evidence" value="ECO:0007669"/>
    <property type="project" value="InterPro"/>
</dbReference>
<keyword evidence="1" id="KW-0813">Transport</keyword>
<dbReference type="GO" id="GO:0022857">
    <property type="term" value="F:transmembrane transporter activity"/>
    <property type="evidence" value="ECO:0007669"/>
    <property type="project" value="InterPro"/>
</dbReference>
<dbReference type="GO" id="GO:0016887">
    <property type="term" value="F:ATP hydrolysis activity"/>
    <property type="evidence" value="ECO:0007669"/>
    <property type="project" value="InterPro"/>
</dbReference>
<dbReference type="InterPro" id="IPR008995">
    <property type="entry name" value="Mo/tungstate-bd_C_term_dom"/>
</dbReference>
<evidence type="ECO:0000256" key="1">
    <source>
        <dbReference type="ARBA" id="ARBA00022448"/>
    </source>
</evidence>
<dbReference type="SUPFAM" id="SSF50331">
    <property type="entry name" value="MOP-like"/>
    <property type="match status" value="1"/>
</dbReference>
<protein>
    <submittedName>
        <fullName evidence="6">ABC transporter ATP-binding protein</fullName>
    </submittedName>
</protein>
<dbReference type="GO" id="GO:0005524">
    <property type="term" value="F:ATP binding"/>
    <property type="evidence" value="ECO:0007669"/>
    <property type="project" value="UniProtKB-KW"/>
</dbReference>
<gene>
    <name evidence="6" type="ORF">SUTMEG_18610</name>
</gene>
<dbReference type="OrthoDB" id="5298774at2"/>
<dbReference type="Proteomes" id="UP000271003">
    <property type="component" value="Chromosome"/>
</dbReference>
<dbReference type="InterPro" id="IPR003439">
    <property type="entry name" value="ABC_transporter-like_ATP-bd"/>
</dbReference>
<keyword evidence="2" id="KW-1003">Cell membrane</keyword>
<reference evidence="6 7" key="1">
    <citation type="journal article" date="2018" name="Int. J. Syst. Evol. Microbiol.">
        <title>Mesosutterella multiformis gen. nov., sp. nov., a member of the family Sutterellaceae and Sutterella megalosphaeroides sp. nov., isolated from human faeces.</title>
        <authorList>
            <person name="Sakamoto M."/>
            <person name="Ikeyama N."/>
            <person name="Kunihiro T."/>
            <person name="Iino T."/>
            <person name="Yuki M."/>
            <person name="Ohkuma M."/>
        </authorList>
    </citation>
    <scope>NUCLEOTIDE SEQUENCE [LARGE SCALE GENOMIC DNA]</scope>
    <source>
        <strain evidence="6 7">6FBBBH3</strain>
    </source>
</reference>
<sequence length="362" mass="39015">MTESVSIELKNMSKHYGSTRVLSPFNLTLEAGCRTVLLGPSGCGKTTLLRIIAGLETPDEGSQLVVGGKDMTHVPAEKRRIGFMFQQYALFPHMTVAENVGYGLKVRGESKAVIEKTVDEMLALVNLEKFKRRNVLALSGGQRQRVALARALAIRPKILLLDEPLSALDAQIRHKVREELAVILRELGITAVIVTHDQDEAMVLGDRIVVMEGGVIHQAATPEEVWRRPASGFVAGFVGGSNRVRGTYQSGMLSWLGASTPANALAHGIAAGLANHTGAVDVYFRPEVASLEALEEGEGVALEDRIVKVKDLHFMGNFVRVTVEAATGELLKVNLASAGEAIRPGARARLTVESSHLMVFPG</sequence>
<evidence type="ECO:0000256" key="3">
    <source>
        <dbReference type="ARBA" id="ARBA00022741"/>
    </source>
</evidence>
<dbReference type="PROSITE" id="PS00211">
    <property type="entry name" value="ABC_TRANSPORTER_1"/>
    <property type="match status" value="1"/>
</dbReference>